<dbReference type="PRINTS" id="PR00146">
    <property type="entry name" value="DHPICSNTHASE"/>
</dbReference>
<dbReference type="UniPathway" id="UPA00034">
    <property type="reaction ID" value="UER00017"/>
</dbReference>
<dbReference type="Gene3D" id="3.20.20.70">
    <property type="entry name" value="Aldolase class I"/>
    <property type="match status" value="1"/>
</dbReference>
<evidence type="ECO:0000256" key="1">
    <source>
        <dbReference type="ARBA" id="ARBA00003294"/>
    </source>
</evidence>
<keyword evidence="5 12" id="KW-0963">Cytoplasm</keyword>
<dbReference type="InterPro" id="IPR002220">
    <property type="entry name" value="DapA-like"/>
</dbReference>
<dbReference type="AlphaFoldDB" id="A0A1G1YH09"/>
<feature type="active site" description="Schiff-base intermediate with substrate" evidence="12 14">
    <location>
        <position position="172"/>
    </location>
</feature>
<keyword evidence="10 12" id="KW-0704">Schiff base</keyword>
<dbReference type="InterPro" id="IPR020624">
    <property type="entry name" value="Schiff_base-form_aldolases_CS"/>
</dbReference>
<dbReference type="Pfam" id="PF00701">
    <property type="entry name" value="DHDPS"/>
    <property type="match status" value="1"/>
</dbReference>
<dbReference type="InterPro" id="IPR013785">
    <property type="entry name" value="Aldolase_TIM"/>
</dbReference>
<dbReference type="STRING" id="1797542.A3J59_04885"/>
<dbReference type="PIRSF" id="PIRSF001365">
    <property type="entry name" value="DHDPS"/>
    <property type="match status" value="1"/>
</dbReference>
<dbReference type="PROSITE" id="PS00665">
    <property type="entry name" value="DHDPS_1"/>
    <property type="match status" value="1"/>
</dbReference>
<dbReference type="GO" id="GO:0008840">
    <property type="term" value="F:4-hydroxy-tetrahydrodipicolinate synthase activity"/>
    <property type="evidence" value="ECO:0007669"/>
    <property type="project" value="UniProtKB-UniRule"/>
</dbReference>
<evidence type="ECO:0000313" key="16">
    <source>
        <dbReference type="EMBL" id="OGY51622.1"/>
    </source>
</evidence>
<dbReference type="Proteomes" id="UP000177310">
    <property type="component" value="Unassembled WGS sequence"/>
</dbReference>
<evidence type="ECO:0000256" key="10">
    <source>
        <dbReference type="ARBA" id="ARBA00023270"/>
    </source>
</evidence>
<sequence>MKRQWLVGGVYTALVTPFTKIGAFIPDVLQKNIEFQISQGVVGLVPTGTTGESPTLEWNEHHYVIKKTVEAAKELFVLAGTGSNNTMEALQASCQALDDGADGVLILDPYYNKPASCQIRDNHHRFVAEKIAESYPNASVVIYIIPGRTSCKLEPVDLAILADTCPNIRAVKEATGDLDNMRKTRELAGPDFLIFSGDDNKTAEMMTDPAIRAAGVISVMGNIVPGAVFQMVKAFQDGDADAGNQIASALQPLFELVGVSAPSSRQWMGKQIAVTDRFPNPCPIKTMMAILGMDTGYCRPPLGPMSDEANNIVLRGLQEVWNHNPWVLEPIERHYGVSIGDRLGKASAAR</sequence>
<dbReference type="GO" id="GO:0009089">
    <property type="term" value="P:lysine biosynthetic process via diaminopimelate"/>
    <property type="evidence" value="ECO:0007669"/>
    <property type="project" value="UniProtKB-UniRule"/>
</dbReference>
<keyword evidence="6 12" id="KW-0028">Amino-acid biosynthesis</keyword>
<comment type="similarity">
    <text evidence="3 12 13">Belongs to the DapA family.</text>
</comment>
<keyword evidence="9 12" id="KW-0456">Lyase</keyword>
<feature type="binding site" evidence="12 15">
    <location>
        <position position="217"/>
    </location>
    <ligand>
        <name>pyruvate</name>
        <dbReference type="ChEBI" id="CHEBI:15361"/>
    </ligand>
</feature>
<comment type="pathway">
    <text evidence="2 12">Amino-acid biosynthesis; L-lysine biosynthesis via DAP pathway; (S)-tetrahydrodipicolinate from L-aspartate: step 3/4.</text>
</comment>
<dbReference type="GO" id="GO:0005737">
    <property type="term" value="C:cytoplasm"/>
    <property type="evidence" value="ECO:0007669"/>
    <property type="project" value="UniProtKB-SubCell"/>
</dbReference>
<accession>A0A1G1YH09</accession>
<comment type="function">
    <text evidence="1 12">Catalyzes the condensation of (S)-aspartate-beta-semialdehyde [(S)-ASA] and pyruvate to 4-hydroxy-tetrahydrodipicolinate (HTPA).</text>
</comment>
<dbReference type="CDD" id="cd00950">
    <property type="entry name" value="DHDPS"/>
    <property type="match status" value="1"/>
</dbReference>
<dbReference type="EC" id="4.3.3.7" evidence="4 12"/>
<proteinExistence type="inferred from homology"/>
<feature type="site" description="Part of a proton relay during catalysis" evidence="12">
    <location>
        <position position="49"/>
    </location>
</feature>
<comment type="caution">
    <text evidence="12">Was originally thought to be a dihydrodipicolinate synthase (DHDPS), catalyzing the condensation of (S)-aspartate-beta-semialdehyde [(S)-ASA] and pyruvate to dihydrodipicolinate (DHDP). However, it was shown in E.coli that the product of the enzymatic reaction is not dihydrodipicolinate but in fact (4S)-4-hydroxy-2,3,4,5-tetrahydro-(2S)-dipicolinic acid (HTPA), and that the consecutive dehydration reaction leading to DHDP is not spontaneous but catalyzed by DapB.</text>
</comment>
<dbReference type="HAMAP" id="MF_00418">
    <property type="entry name" value="DapA"/>
    <property type="match status" value="1"/>
</dbReference>
<feature type="active site" description="Proton donor/acceptor" evidence="12 14">
    <location>
        <position position="143"/>
    </location>
</feature>
<dbReference type="GO" id="GO:0019877">
    <property type="term" value="P:diaminopimelate biosynthetic process"/>
    <property type="evidence" value="ECO:0007669"/>
    <property type="project" value="UniProtKB-UniRule"/>
</dbReference>
<evidence type="ECO:0000256" key="14">
    <source>
        <dbReference type="PIRSR" id="PIRSR001365-1"/>
    </source>
</evidence>
<evidence type="ECO:0000256" key="11">
    <source>
        <dbReference type="ARBA" id="ARBA00047836"/>
    </source>
</evidence>
<evidence type="ECO:0000256" key="6">
    <source>
        <dbReference type="ARBA" id="ARBA00022605"/>
    </source>
</evidence>
<protein>
    <recommendedName>
        <fullName evidence="4 12">4-hydroxy-tetrahydrodipicolinate synthase</fullName>
        <shortName evidence="12">HTPA synthase</shortName>
        <ecNumber evidence="4 12">4.3.3.7</ecNumber>
    </recommendedName>
</protein>
<keyword evidence="8 12" id="KW-0457">Lysine biosynthesis</keyword>
<gene>
    <name evidence="12" type="primary">dapA</name>
    <name evidence="16" type="ORF">A3J59_04885</name>
</gene>
<evidence type="ECO:0000256" key="15">
    <source>
        <dbReference type="PIRSR" id="PIRSR001365-2"/>
    </source>
</evidence>
<comment type="subcellular location">
    <subcellularLocation>
        <location evidence="12">Cytoplasm</location>
    </subcellularLocation>
</comment>
<evidence type="ECO:0000256" key="12">
    <source>
        <dbReference type="HAMAP-Rule" id="MF_00418"/>
    </source>
</evidence>
<dbReference type="PANTHER" id="PTHR12128:SF66">
    <property type="entry name" value="4-HYDROXY-2-OXOGLUTARATE ALDOLASE, MITOCHONDRIAL"/>
    <property type="match status" value="1"/>
</dbReference>
<feature type="site" description="Part of a proton relay during catalysis" evidence="12">
    <location>
        <position position="111"/>
    </location>
</feature>
<feature type="binding site" evidence="12 15">
    <location>
        <position position="50"/>
    </location>
    <ligand>
        <name>pyruvate</name>
        <dbReference type="ChEBI" id="CHEBI:15361"/>
    </ligand>
</feature>
<dbReference type="SUPFAM" id="SSF51569">
    <property type="entry name" value="Aldolase"/>
    <property type="match status" value="1"/>
</dbReference>
<reference evidence="16 17" key="1">
    <citation type="journal article" date="2016" name="Nat. Commun.">
        <title>Thousands of microbial genomes shed light on interconnected biogeochemical processes in an aquifer system.</title>
        <authorList>
            <person name="Anantharaman K."/>
            <person name="Brown C.T."/>
            <person name="Hug L.A."/>
            <person name="Sharon I."/>
            <person name="Castelle C.J."/>
            <person name="Probst A.J."/>
            <person name="Thomas B.C."/>
            <person name="Singh A."/>
            <person name="Wilkins M.J."/>
            <person name="Karaoz U."/>
            <person name="Brodie E.L."/>
            <person name="Williams K.H."/>
            <person name="Hubbard S.S."/>
            <person name="Banfield J.F."/>
        </authorList>
    </citation>
    <scope>NUCLEOTIDE SEQUENCE [LARGE SCALE GENOMIC DNA]</scope>
</reference>
<evidence type="ECO:0000256" key="5">
    <source>
        <dbReference type="ARBA" id="ARBA00022490"/>
    </source>
</evidence>
<comment type="subunit">
    <text evidence="12">Homotetramer; dimer of dimers.</text>
</comment>
<organism evidence="16 17">
    <name type="scientific">Candidatus Buchananbacteria bacterium RIFCSPHIGHO2_02_FULL_56_16</name>
    <dbReference type="NCBI Taxonomy" id="1797542"/>
    <lineage>
        <taxon>Bacteria</taxon>
        <taxon>Candidatus Buchananiibacteriota</taxon>
    </lineage>
</organism>
<keyword evidence="7 12" id="KW-0220">Diaminopimelate biosynthesis</keyword>
<evidence type="ECO:0000313" key="17">
    <source>
        <dbReference type="Proteomes" id="UP000177310"/>
    </source>
</evidence>
<evidence type="ECO:0000256" key="4">
    <source>
        <dbReference type="ARBA" id="ARBA00012086"/>
    </source>
</evidence>
<dbReference type="InterPro" id="IPR005263">
    <property type="entry name" value="DapA"/>
</dbReference>
<dbReference type="PANTHER" id="PTHR12128">
    <property type="entry name" value="DIHYDRODIPICOLINATE SYNTHASE"/>
    <property type="match status" value="1"/>
</dbReference>
<evidence type="ECO:0000256" key="13">
    <source>
        <dbReference type="PIRNR" id="PIRNR001365"/>
    </source>
</evidence>
<dbReference type="SMART" id="SM01130">
    <property type="entry name" value="DHDPS"/>
    <property type="match status" value="1"/>
</dbReference>
<evidence type="ECO:0000256" key="3">
    <source>
        <dbReference type="ARBA" id="ARBA00007592"/>
    </source>
</evidence>
<comment type="caution">
    <text evidence="16">The sequence shown here is derived from an EMBL/GenBank/DDBJ whole genome shotgun (WGS) entry which is preliminary data.</text>
</comment>
<evidence type="ECO:0000256" key="9">
    <source>
        <dbReference type="ARBA" id="ARBA00023239"/>
    </source>
</evidence>
<dbReference type="EMBL" id="MHIL01000017">
    <property type="protein sequence ID" value="OGY51622.1"/>
    <property type="molecule type" value="Genomic_DNA"/>
</dbReference>
<name>A0A1G1YH09_9BACT</name>
<comment type="catalytic activity">
    <reaction evidence="11 12">
        <text>L-aspartate 4-semialdehyde + pyruvate = (2S,4S)-4-hydroxy-2,3,4,5-tetrahydrodipicolinate + H2O + H(+)</text>
        <dbReference type="Rhea" id="RHEA:34171"/>
        <dbReference type="ChEBI" id="CHEBI:15361"/>
        <dbReference type="ChEBI" id="CHEBI:15377"/>
        <dbReference type="ChEBI" id="CHEBI:15378"/>
        <dbReference type="ChEBI" id="CHEBI:67139"/>
        <dbReference type="ChEBI" id="CHEBI:537519"/>
        <dbReference type="EC" id="4.3.3.7"/>
    </reaction>
</comment>
<evidence type="ECO:0000256" key="7">
    <source>
        <dbReference type="ARBA" id="ARBA00022915"/>
    </source>
</evidence>
<evidence type="ECO:0000256" key="8">
    <source>
        <dbReference type="ARBA" id="ARBA00023154"/>
    </source>
</evidence>
<evidence type="ECO:0000256" key="2">
    <source>
        <dbReference type="ARBA" id="ARBA00005120"/>
    </source>
</evidence>